<dbReference type="InterPro" id="IPR051157">
    <property type="entry name" value="PDH/Transketolase"/>
</dbReference>
<dbReference type="PANTHER" id="PTHR43825:SF1">
    <property type="entry name" value="TRANSKETOLASE-LIKE PYRIMIDINE-BINDING DOMAIN-CONTAINING PROTEIN"/>
    <property type="match status" value="1"/>
</dbReference>
<accession>A0A0F3FRN2</accession>
<keyword evidence="3 6" id="KW-0808">Transferase</keyword>
<gene>
    <name evidence="6" type="primary">dxs_3</name>
    <name evidence="6" type="ORF">ERS852568_01634</name>
</gene>
<dbReference type="InterPro" id="IPR033248">
    <property type="entry name" value="Transketolase_C"/>
</dbReference>
<dbReference type="InterPro" id="IPR005475">
    <property type="entry name" value="Transketolase-like_Pyr-bd"/>
</dbReference>
<dbReference type="Pfam" id="PF02780">
    <property type="entry name" value="Transketolase_C"/>
    <property type="match status" value="1"/>
</dbReference>
<dbReference type="AlphaFoldDB" id="A0A0F3FRN2"/>
<dbReference type="EMBL" id="CZBO01000002">
    <property type="protein sequence ID" value="CUQ03079.1"/>
    <property type="molecule type" value="Genomic_DNA"/>
</dbReference>
<dbReference type="RefSeq" id="WP_045724960.1">
    <property type="nucleotide sequence ID" value="NZ_CAUWNJ010000016.1"/>
</dbReference>
<dbReference type="PANTHER" id="PTHR43825">
    <property type="entry name" value="PYRUVATE DEHYDROGENASE E1 COMPONENT"/>
    <property type="match status" value="1"/>
</dbReference>
<comment type="cofactor">
    <cofactor evidence="1">
        <name>thiamine diphosphate</name>
        <dbReference type="ChEBI" id="CHEBI:58937"/>
    </cofactor>
</comment>
<feature type="domain" description="Transketolase-like pyrimidine-binding" evidence="5">
    <location>
        <begin position="5"/>
        <end position="170"/>
    </location>
</feature>
<reference evidence="6 7" key="1">
    <citation type="submission" date="2015-09" db="EMBL/GenBank/DDBJ databases">
        <authorList>
            <consortium name="Pathogen Informatics"/>
        </authorList>
    </citation>
    <scope>NUCLEOTIDE SEQUENCE [LARGE SCALE GENOMIC DNA]</scope>
    <source>
        <strain evidence="6 7">2789STDY5834956</strain>
    </source>
</reference>
<dbReference type="Proteomes" id="UP000095563">
    <property type="component" value="Unassembled WGS sequence"/>
</dbReference>
<dbReference type="InterPro" id="IPR020826">
    <property type="entry name" value="Transketolase_BS"/>
</dbReference>
<dbReference type="PROSITE" id="PS00802">
    <property type="entry name" value="TRANSKETOLASE_2"/>
    <property type="match status" value="1"/>
</dbReference>
<dbReference type="InterPro" id="IPR009014">
    <property type="entry name" value="Transketo_C/PFOR_II"/>
</dbReference>
<dbReference type="GO" id="GO:0008661">
    <property type="term" value="F:1-deoxy-D-xylulose-5-phosphate synthase activity"/>
    <property type="evidence" value="ECO:0007669"/>
    <property type="project" value="UniProtKB-EC"/>
</dbReference>
<proteinExistence type="inferred from homology"/>
<organism evidence="6 7">
    <name type="scientific">Clostridium baratii</name>
    <dbReference type="NCBI Taxonomy" id="1561"/>
    <lineage>
        <taxon>Bacteria</taxon>
        <taxon>Bacillati</taxon>
        <taxon>Bacillota</taxon>
        <taxon>Clostridia</taxon>
        <taxon>Eubacteriales</taxon>
        <taxon>Clostridiaceae</taxon>
        <taxon>Clostridium</taxon>
    </lineage>
</organism>
<sequence>MSNKMATREAYGKALKDLASTNENIVVLDADLSKSTKTADFKSVAPERFFNMGIAEGNMMGVAAGLSTCGKIPFVSTFAMFAAGRAFEQIRNSICYPKLNVKVCATHAGLTVGEDGASHQAIEDISLMRSIPNMTVINPADAIETDAVIKAIAEMEGPCYVRLGRLAVNNVNDAATYKFELGKGITLKEGNDVTLVATGIMVEAALEAAEMLAKEGINARVINIHTIKPIDREILVNAAKETGAIVTAEEHNVIGGLGSAVAEVLTEECPVPVLKVGVQDTFGESGKPNELLEAYGLTANNIVEKAKKAINCKK</sequence>
<evidence type="ECO:0000256" key="4">
    <source>
        <dbReference type="ARBA" id="ARBA00023052"/>
    </source>
</evidence>
<dbReference type="GeneID" id="60854268"/>
<protein>
    <submittedName>
        <fullName evidence="6">Transketolase</fullName>
        <ecNumber evidence="6">2.2.1.7</ecNumber>
    </submittedName>
</protein>
<evidence type="ECO:0000256" key="2">
    <source>
        <dbReference type="ARBA" id="ARBA00007131"/>
    </source>
</evidence>
<dbReference type="Pfam" id="PF02779">
    <property type="entry name" value="Transket_pyr"/>
    <property type="match status" value="1"/>
</dbReference>
<dbReference type="InterPro" id="IPR029061">
    <property type="entry name" value="THDP-binding"/>
</dbReference>
<evidence type="ECO:0000256" key="3">
    <source>
        <dbReference type="ARBA" id="ARBA00022679"/>
    </source>
</evidence>
<dbReference type="SUPFAM" id="SSF52922">
    <property type="entry name" value="TK C-terminal domain-like"/>
    <property type="match status" value="1"/>
</dbReference>
<dbReference type="PATRIC" id="fig|1561.27.peg.2781"/>
<dbReference type="Gene3D" id="3.40.50.920">
    <property type="match status" value="1"/>
</dbReference>
<evidence type="ECO:0000313" key="6">
    <source>
        <dbReference type="EMBL" id="CUQ03079.1"/>
    </source>
</evidence>
<dbReference type="SUPFAM" id="SSF52518">
    <property type="entry name" value="Thiamin diphosphate-binding fold (THDP-binding)"/>
    <property type="match status" value="1"/>
</dbReference>
<evidence type="ECO:0000313" key="7">
    <source>
        <dbReference type="Proteomes" id="UP000095563"/>
    </source>
</evidence>
<dbReference type="EC" id="2.2.1.7" evidence="6"/>
<dbReference type="SMART" id="SM00861">
    <property type="entry name" value="Transket_pyr"/>
    <property type="match status" value="1"/>
</dbReference>
<dbReference type="FunFam" id="3.40.50.970:FF:000129">
    <property type="entry name" value="Transketolase"/>
    <property type="match status" value="1"/>
</dbReference>
<dbReference type="Gene3D" id="3.40.50.970">
    <property type="match status" value="1"/>
</dbReference>
<evidence type="ECO:0000256" key="1">
    <source>
        <dbReference type="ARBA" id="ARBA00001964"/>
    </source>
</evidence>
<keyword evidence="4" id="KW-0786">Thiamine pyrophosphate</keyword>
<comment type="similarity">
    <text evidence="2">Belongs to the transketolase family.</text>
</comment>
<name>A0A0F3FRN2_9CLOT</name>
<evidence type="ECO:0000259" key="5">
    <source>
        <dbReference type="SMART" id="SM00861"/>
    </source>
</evidence>
<dbReference type="CDD" id="cd07033">
    <property type="entry name" value="TPP_PYR_DXS_TK_like"/>
    <property type="match status" value="1"/>
</dbReference>